<evidence type="ECO:0000256" key="2">
    <source>
        <dbReference type="ARBA" id="ARBA00006352"/>
    </source>
</evidence>
<reference evidence="17 18" key="2">
    <citation type="journal article" date="2019" name="G3 (Bethesda)">
        <title>Hybrid Assembly of the Genome of the Entomopathogenic Nematode Steinernema carpocapsae Identifies the X-Chromosome.</title>
        <authorList>
            <person name="Serra L."/>
            <person name="Macchietto M."/>
            <person name="Macias-Munoz A."/>
            <person name="McGill C.J."/>
            <person name="Rodriguez I.M."/>
            <person name="Rodriguez B."/>
            <person name="Murad R."/>
            <person name="Mortazavi A."/>
        </authorList>
    </citation>
    <scope>NUCLEOTIDE SEQUENCE [LARGE SCALE GENOMIC DNA]</scope>
    <source>
        <strain evidence="17 18">ALL</strain>
    </source>
</reference>
<evidence type="ECO:0000313" key="17">
    <source>
        <dbReference type="EMBL" id="TMS38650.1"/>
    </source>
</evidence>
<keyword evidence="18" id="KW-1185">Reference proteome</keyword>
<dbReference type="InterPro" id="IPR002374">
    <property type="entry name" value="cGMP_dep_kinase"/>
</dbReference>
<evidence type="ECO:0000256" key="5">
    <source>
        <dbReference type="ARBA" id="ARBA00022679"/>
    </source>
</evidence>
<feature type="domain" description="Cyclic nucleotide-binding" evidence="15">
    <location>
        <begin position="235"/>
        <end position="267"/>
    </location>
</feature>
<dbReference type="PROSITE" id="PS00107">
    <property type="entry name" value="PROTEIN_KINASE_ATP"/>
    <property type="match status" value="1"/>
</dbReference>
<sequence length="631" mass="72588">MFSYTMSNMEAWDMQRFVSELHCRDRTIENLRAELDKYRSVFNARKLAISAEPEYPMAQSVYPKDAKTEKLIEKAFLSNDFLRNLERRQLSAIIQAMYEIEVLAGSLIIREGDHGSLLYVIEEGQVQVLKGSRHVRVLDTGHVFGELAIMYHCERTASVKAMNNCRLWVIERNVFHSIMVNTARQKHYQLVEFLKKTRRFAHCTSDQAHRLADICSEVFFPQGSEIRTFPHPTKLFLVLKGEVHSVSDAGITIERLGVGEYFGEVSIRRFERYIVDSSDGCVLLTMLVDQINRTLEKTSLIEDTVIPQTSNDEVSTVKLGDLKTITTLGVGGFGRVNLVKSIESDRVFALKIMNKAHVREMKQQNHVISERNILISCRSDFIVRLYKTFRDSERIYMLMECCLGGEVWTMLRNRGYFDESTARYYCATALEAFDYLHRRNIVFRDLKPENMLLDSSGKAKLADFGFAKRIKKDVGRTWTFCGTAEYVAPEIILNKGHDMAVDIWALGIFMYELLSGSPPFVNTDPLVTYNAVLKGIESLSWPGYMSSEAIDLICQFCQREPSHRLGYGRIESARKHAWFRGFDFASFRDRSMMPPIIPKVANQTDTRNFDRYPSFDNFECGPDDSGWDLDF</sequence>
<comment type="caution">
    <text evidence="17">The sequence shown here is derived from an EMBL/GenBank/DDBJ whole genome shotgun (WGS) entry which is preliminary data.</text>
</comment>
<evidence type="ECO:0000256" key="6">
    <source>
        <dbReference type="ARBA" id="ARBA00022741"/>
    </source>
</evidence>
<dbReference type="SUPFAM" id="SSF56112">
    <property type="entry name" value="Protein kinase-like (PK-like)"/>
    <property type="match status" value="1"/>
</dbReference>
<dbReference type="STRING" id="34508.A0A4U8UYM1"/>
<dbReference type="GO" id="GO:0004692">
    <property type="term" value="F:cGMP-dependent protein kinase activity"/>
    <property type="evidence" value="ECO:0007669"/>
    <property type="project" value="UniProtKB-EC"/>
</dbReference>
<dbReference type="Proteomes" id="UP000298663">
    <property type="component" value="Unassembled WGS sequence"/>
</dbReference>
<dbReference type="Pfam" id="PF00069">
    <property type="entry name" value="Pkinase"/>
    <property type="match status" value="1"/>
</dbReference>
<dbReference type="GO" id="GO:0005524">
    <property type="term" value="F:ATP binding"/>
    <property type="evidence" value="ECO:0007669"/>
    <property type="project" value="UniProtKB-UniRule"/>
</dbReference>
<keyword evidence="4" id="KW-0723">Serine/threonine-protein kinase</keyword>
<keyword evidence="7" id="KW-0418">Kinase</keyword>
<dbReference type="EC" id="2.7.11.12" evidence="3"/>
<name>A0A4U8UYM1_STECR</name>
<comment type="cofactor">
    <cofactor evidence="1">
        <name>Mg(2+)</name>
        <dbReference type="ChEBI" id="CHEBI:18420"/>
    </cofactor>
</comment>
<dbReference type="EMBL" id="AZBU02000001">
    <property type="protein sequence ID" value="TMS38650.1"/>
    <property type="molecule type" value="Genomic_DNA"/>
</dbReference>
<dbReference type="SMART" id="SM00100">
    <property type="entry name" value="cNMP"/>
    <property type="match status" value="2"/>
</dbReference>
<dbReference type="AlphaFoldDB" id="A0A4U8UYM1"/>
<dbReference type="InterPro" id="IPR000961">
    <property type="entry name" value="AGC-kinase_C"/>
</dbReference>
<feature type="binding site" evidence="12">
    <location>
        <begin position="328"/>
        <end position="336"/>
    </location>
    <ligand>
        <name>ATP</name>
        <dbReference type="ChEBI" id="CHEBI:30616"/>
    </ligand>
</feature>
<feature type="domain" description="Protein kinase" evidence="14">
    <location>
        <begin position="322"/>
        <end position="579"/>
    </location>
</feature>
<dbReference type="PANTHER" id="PTHR24353">
    <property type="entry name" value="CYCLIC NUCLEOTIDE-DEPENDENT PROTEIN KINASE"/>
    <property type="match status" value="1"/>
</dbReference>
<dbReference type="Gene3D" id="2.60.120.10">
    <property type="entry name" value="Jelly Rolls"/>
    <property type="match status" value="2"/>
</dbReference>
<dbReference type="FunFam" id="1.10.510.10:FF:000571">
    <property type="entry name" value="Maternal embryonic leucine zipper kinase"/>
    <property type="match status" value="1"/>
</dbReference>
<evidence type="ECO:0000256" key="11">
    <source>
        <dbReference type="PIRSR" id="PIRSR000559-1"/>
    </source>
</evidence>
<dbReference type="Pfam" id="PF00027">
    <property type="entry name" value="cNMP_binding"/>
    <property type="match status" value="1"/>
</dbReference>
<dbReference type="PANTHER" id="PTHR24353:SF91">
    <property type="match status" value="1"/>
</dbReference>
<dbReference type="PROSITE" id="PS50042">
    <property type="entry name" value="CNMP_BINDING_3"/>
    <property type="match status" value="2"/>
</dbReference>
<dbReference type="InterPro" id="IPR000595">
    <property type="entry name" value="cNMP-bd_dom"/>
</dbReference>
<dbReference type="FunFam" id="3.30.200.20:FF:000042">
    <property type="entry name" value="Aurora kinase A"/>
    <property type="match status" value="1"/>
</dbReference>
<feature type="domain" description="AGC-kinase C-terminal" evidence="16">
    <location>
        <begin position="580"/>
        <end position="631"/>
    </location>
</feature>
<dbReference type="PROSITE" id="PS00889">
    <property type="entry name" value="CNMP_BINDING_2"/>
    <property type="match status" value="1"/>
</dbReference>
<gene>
    <name evidence="17" type="ORF">L596_005327</name>
</gene>
<dbReference type="PRINTS" id="PR00103">
    <property type="entry name" value="CAMPKINASE"/>
</dbReference>
<evidence type="ECO:0000313" key="18">
    <source>
        <dbReference type="Proteomes" id="UP000298663"/>
    </source>
</evidence>
<dbReference type="Gene3D" id="3.30.200.20">
    <property type="entry name" value="Phosphorylase Kinase, domain 1"/>
    <property type="match status" value="1"/>
</dbReference>
<evidence type="ECO:0000256" key="3">
    <source>
        <dbReference type="ARBA" id="ARBA00012428"/>
    </source>
</evidence>
<dbReference type="InterPro" id="IPR017441">
    <property type="entry name" value="Protein_kinase_ATP_BS"/>
</dbReference>
<dbReference type="PROSITE" id="PS50011">
    <property type="entry name" value="PROTEIN_KINASE_DOM"/>
    <property type="match status" value="1"/>
</dbReference>
<dbReference type="CDD" id="cd05572">
    <property type="entry name" value="STKc_cGK"/>
    <property type="match status" value="1"/>
</dbReference>
<evidence type="ECO:0000259" key="16">
    <source>
        <dbReference type="PROSITE" id="PS51285"/>
    </source>
</evidence>
<dbReference type="CDD" id="cd00038">
    <property type="entry name" value="CAP_ED"/>
    <property type="match status" value="2"/>
</dbReference>
<protein>
    <recommendedName>
        <fullName evidence="3">cGMP-dependent protein kinase</fullName>
        <ecNumber evidence="3">2.7.11.12</ecNumber>
    </recommendedName>
</protein>
<dbReference type="Gene3D" id="1.10.510.10">
    <property type="entry name" value="Transferase(Phosphotransferase) domain 1"/>
    <property type="match status" value="1"/>
</dbReference>
<evidence type="ECO:0000256" key="4">
    <source>
        <dbReference type="ARBA" id="ARBA00022527"/>
    </source>
</evidence>
<dbReference type="InterPro" id="IPR018490">
    <property type="entry name" value="cNMP-bd_dom_sf"/>
</dbReference>
<dbReference type="InterPro" id="IPR035014">
    <property type="entry name" value="STKc_cGK"/>
</dbReference>
<evidence type="ECO:0000256" key="13">
    <source>
        <dbReference type="PROSITE-ProRule" id="PRU10141"/>
    </source>
</evidence>
<dbReference type="OrthoDB" id="63267at2759"/>
<dbReference type="InterPro" id="IPR014710">
    <property type="entry name" value="RmlC-like_jellyroll"/>
</dbReference>
<feature type="binding site" evidence="12 13">
    <location>
        <position position="351"/>
    </location>
    <ligand>
        <name>ATP</name>
        <dbReference type="ChEBI" id="CHEBI:30616"/>
    </ligand>
</feature>
<evidence type="ECO:0000256" key="9">
    <source>
        <dbReference type="ARBA" id="ARBA00047298"/>
    </source>
</evidence>
<dbReference type="SMART" id="SM00220">
    <property type="entry name" value="S_TKc"/>
    <property type="match status" value="1"/>
</dbReference>
<feature type="domain" description="Cyclic nucleotide-binding" evidence="15">
    <location>
        <begin position="81"/>
        <end position="196"/>
    </location>
</feature>
<evidence type="ECO:0000256" key="12">
    <source>
        <dbReference type="PIRSR" id="PIRSR000559-2"/>
    </source>
</evidence>
<proteinExistence type="inferred from homology"/>
<accession>A0A4U8UYM1</accession>
<comment type="catalytic activity">
    <reaction evidence="9">
        <text>L-threonyl-[protein] + ATP = O-phospho-L-threonyl-[protein] + ADP + H(+)</text>
        <dbReference type="Rhea" id="RHEA:46608"/>
        <dbReference type="Rhea" id="RHEA-COMP:11060"/>
        <dbReference type="Rhea" id="RHEA-COMP:11605"/>
        <dbReference type="ChEBI" id="CHEBI:15378"/>
        <dbReference type="ChEBI" id="CHEBI:30013"/>
        <dbReference type="ChEBI" id="CHEBI:30616"/>
        <dbReference type="ChEBI" id="CHEBI:61977"/>
        <dbReference type="ChEBI" id="CHEBI:456216"/>
        <dbReference type="EC" id="2.7.11.12"/>
    </reaction>
</comment>
<evidence type="ECO:0000259" key="14">
    <source>
        <dbReference type="PROSITE" id="PS50011"/>
    </source>
</evidence>
<comment type="catalytic activity">
    <reaction evidence="10">
        <text>L-seryl-[protein] + ATP = O-phospho-L-seryl-[protein] + ADP + H(+)</text>
        <dbReference type="Rhea" id="RHEA:17989"/>
        <dbReference type="Rhea" id="RHEA-COMP:9863"/>
        <dbReference type="Rhea" id="RHEA-COMP:11604"/>
        <dbReference type="ChEBI" id="CHEBI:15378"/>
        <dbReference type="ChEBI" id="CHEBI:29999"/>
        <dbReference type="ChEBI" id="CHEBI:30616"/>
        <dbReference type="ChEBI" id="CHEBI:83421"/>
        <dbReference type="ChEBI" id="CHEBI:456216"/>
        <dbReference type="EC" id="2.7.11.12"/>
    </reaction>
</comment>
<evidence type="ECO:0000259" key="15">
    <source>
        <dbReference type="PROSITE" id="PS50042"/>
    </source>
</evidence>
<keyword evidence="8 12" id="KW-0067">ATP-binding</keyword>
<keyword evidence="5" id="KW-0808">Transferase</keyword>
<organism evidence="17 18">
    <name type="scientific">Steinernema carpocapsae</name>
    <name type="common">Entomopathogenic nematode</name>
    <dbReference type="NCBI Taxonomy" id="34508"/>
    <lineage>
        <taxon>Eukaryota</taxon>
        <taxon>Metazoa</taxon>
        <taxon>Ecdysozoa</taxon>
        <taxon>Nematoda</taxon>
        <taxon>Chromadorea</taxon>
        <taxon>Rhabditida</taxon>
        <taxon>Tylenchina</taxon>
        <taxon>Panagrolaimomorpha</taxon>
        <taxon>Strongyloidoidea</taxon>
        <taxon>Steinernematidae</taxon>
        <taxon>Steinernema</taxon>
    </lineage>
</organism>
<feature type="active site" description="Proton acceptor" evidence="11">
    <location>
        <position position="445"/>
    </location>
</feature>
<reference evidence="17 18" key="1">
    <citation type="journal article" date="2015" name="Genome Biol.">
        <title>Comparative genomics of Steinernema reveals deeply conserved gene regulatory networks.</title>
        <authorList>
            <person name="Dillman A.R."/>
            <person name="Macchietto M."/>
            <person name="Porter C.F."/>
            <person name="Rogers A."/>
            <person name="Williams B."/>
            <person name="Antoshechkin I."/>
            <person name="Lee M.M."/>
            <person name="Goodwin Z."/>
            <person name="Lu X."/>
            <person name="Lewis E.E."/>
            <person name="Goodrich-Blair H."/>
            <person name="Stock S.P."/>
            <person name="Adams B.J."/>
            <person name="Sternberg P.W."/>
            <person name="Mortazavi A."/>
        </authorList>
    </citation>
    <scope>NUCLEOTIDE SEQUENCE [LARGE SCALE GENOMIC DNA]</scope>
    <source>
        <strain evidence="17 18">ALL</strain>
    </source>
</reference>
<evidence type="ECO:0000256" key="8">
    <source>
        <dbReference type="ARBA" id="ARBA00022840"/>
    </source>
</evidence>
<evidence type="ECO:0000256" key="7">
    <source>
        <dbReference type="ARBA" id="ARBA00022777"/>
    </source>
</evidence>
<dbReference type="InterPro" id="IPR000719">
    <property type="entry name" value="Prot_kinase_dom"/>
</dbReference>
<dbReference type="PROSITE" id="PS51285">
    <property type="entry name" value="AGC_KINASE_CTER"/>
    <property type="match status" value="1"/>
</dbReference>
<dbReference type="PIRSF" id="PIRSF000559">
    <property type="entry name" value="cGMP-dep_kinase"/>
    <property type="match status" value="1"/>
</dbReference>
<dbReference type="PROSITE" id="PS00888">
    <property type="entry name" value="CNMP_BINDING_1"/>
    <property type="match status" value="1"/>
</dbReference>
<dbReference type="SUPFAM" id="SSF51206">
    <property type="entry name" value="cAMP-binding domain-like"/>
    <property type="match status" value="2"/>
</dbReference>
<evidence type="ECO:0000256" key="10">
    <source>
        <dbReference type="ARBA" id="ARBA00047462"/>
    </source>
</evidence>
<evidence type="ECO:0000256" key="1">
    <source>
        <dbReference type="ARBA" id="ARBA00001946"/>
    </source>
</evidence>
<dbReference type="InterPro" id="IPR011009">
    <property type="entry name" value="Kinase-like_dom_sf"/>
</dbReference>
<dbReference type="InterPro" id="IPR018488">
    <property type="entry name" value="cNMP-bd_CS"/>
</dbReference>
<keyword evidence="6 12" id="KW-0547">Nucleotide-binding</keyword>
<comment type="similarity">
    <text evidence="2">Belongs to the protein kinase superfamily. AGC Ser/Thr protein kinase family. cGMP subfamily.</text>
</comment>